<reference evidence="3" key="1">
    <citation type="submission" date="2016-10" db="EMBL/GenBank/DDBJ databases">
        <authorList>
            <person name="Varghese N."/>
            <person name="Submissions S."/>
        </authorList>
    </citation>
    <scope>NUCLEOTIDE SEQUENCE [LARGE SCALE GENOMIC DNA]</scope>
    <source>
        <strain evidence="3">DSM 15282</strain>
    </source>
</reference>
<keyword evidence="1" id="KW-0812">Transmembrane</keyword>
<evidence type="ECO:0000313" key="2">
    <source>
        <dbReference type="EMBL" id="SFO03922.1"/>
    </source>
</evidence>
<evidence type="ECO:0000313" key="3">
    <source>
        <dbReference type="Proteomes" id="UP000199564"/>
    </source>
</evidence>
<accession>A0A1I5DXD8</accession>
<evidence type="ECO:0000256" key="1">
    <source>
        <dbReference type="SAM" id="Phobius"/>
    </source>
</evidence>
<sequence>MISFFRKIRQKLLQQNKVTRYLVYALGEIVLVTIGILIALQINTWNEQRKESNKEKLILQSLHSEFVGNKEKIQASIQHHEAILGCTKDLMKLFKLPDSTLKTYNLDSLIERSLNIRDLSTSQSAIEDLISSGNLNLISSENLRKLIFEWNGEIMEKNESFETLDETAQTLLLPYLIKNASLKNIDQYSSLSWKEKSKFDSPTPKMFQELEFENQLDSHAWGIANYLNALYVLREISEKIISESESTRNVDR</sequence>
<name>A0A1I5DXD8_9BACT</name>
<protein>
    <submittedName>
        <fullName evidence="2">Uncharacterized protein</fullName>
    </submittedName>
</protein>
<dbReference type="RefSeq" id="WP_091651487.1">
    <property type="nucleotide sequence ID" value="NZ_FOVW01000003.1"/>
</dbReference>
<dbReference type="EMBL" id="FOVW01000003">
    <property type="protein sequence ID" value="SFO03922.1"/>
    <property type="molecule type" value="Genomic_DNA"/>
</dbReference>
<organism evidence="2 3">
    <name type="scientific">Algoriphagus ornithinivorans</name>
    <dbReference type="NCBI Taxonomy" id="226506"/>
    <lineage>
        <taxon>Bacteria</taxon>
        <taxon>Pseudomonadati</taxon>
        <taxon>Bacteroidota</taxon>
        <taxon>Cytophagia</taxon>
        <taxon>Cytophagales</taxon>
        <taxon>Cyclobacteriaceae</taxon>
        <taxon>Algoriphagus</taxon>
    </lineage>
</organism>
<proteinExistence type="predicted"/>
<dbReference type="InterPro" id="IPR045749">
    <property type="entry name" value="DUF6090"/>
</dbReference>
<keyword evidence="3" id="KW-1185">Reference proteome</keyword>
<gene>
    <name evidence="2" type="ORF">SAMN04488519_103192</name>
</gene>
<dbReference type="AlphaFoldDB" id="A0A1I5DXD8"/>
<dbReference type="STRING" id="226506.SAMN04488519_103192"/>
<dbReference type="Pfam" id="PF19578">
    <property type="entry name" value="DUF6090"/>
    <property type="match status" value="1"/>
</dbReference>
<dbReference type="Proteomes" id="UP000199564">
    <property type="component" value="Unassembled WGS sequence"/>
</dbReference>
<feature type="transmembrane region" description="Helical" evidence="1">
    <location>
        <begin position="21"/>
        <end position="42"/>
    </location>
</feature>
<keyword evidence="1" id="KW-1133">Transmembrane helix</keyword>
<keyword evidence="1" id="KW-0472">Membrane</keyword>